<keyword evidence="3" id="KW-1185">Reference proteome</keyword>
<dbReference type="EMBL" id="JACJTC010000007">
    <property type="protein sequence ID" value="MBD2611867.1"/>
    <property type="molecule type" value="Genomic_DNA"/>
</dbReference>
<evidence type="ECO:0000313" key="3">
    <source>
        <dbReference type="Proteomes" id="UP000606396"/>
    </source>
</evidence>
<proteinExistence type="predicted"/>
<keyword evidence="1" id="KW-0812">Transmembrane</keyword>
<evidence type="ECO:0008006" key="4">
    <source>
        <dbReference type="Google" id="ProtNLM"/>
    </source>
</evidence>
<gene>
    <name evidence="2" type="ORF">H6G94_11360</name>
</gene>
<evidence type="ECO:0000313" key="2">
    <source>
        <dbReference type="EMBL" id="MBD2611867.1"/>
    </source>
</evidence>
<dbReference type="RefSeq" id="WP_190949509.1">
    <property type="nucleotide sequence ID" value="NZ_JACJTC010000007.1"/>
</dbReference>
<dbReference type="Proteomes" id="UP000606396">
    <property type="component" value="Unassembled WGS sequence"/>
</dbReference>
<sequence>MIDRTSLLPVFLFIGIPLTVFFAYFGLNYSGFCFAKMGYLTDKEKIKLAFNSLNSAEELRIQIADKMQYHKFIKYESFDEYIKENPDCCGVNPSGGSDLPPPEYLERIFGYHSGKYVRINFKVRYLDETGLQKSQKIRADIPLQNCGKVISFD</sequence>
<accession>A0ABR8H7Q1</accession>
<feature type="transmembrane region" description="Helical" evidence="1">
    <location>
        <begin position="6"/>
        <end position="27"/>
    </location>
</feature>
<protein>
    <recommendedName>
        <fullName evidence="4">Lipoprotein</fullName>
    </recommendedName>
</protein>
<comment type="caution">
    <text evidence="2">The sequence shown here is derived from an EMBL/GenBank/DDBJ whole genome shotgun (WGS) entry which is preliminary data.</text>
</comment>
<name>A0ABR8H7Q1_NOSPU</name>
<organism evidence="2 3">
    <name type="scientific">Nostoc punctiforme FACHB-252</name>
    <dbReference type="NCBI Taxonomy" id="1357509"/>
    <lineage>
        <taxon>Bacteria</taxon>
        <taxon>Bacillati</taxon>
        <taxon>Cyanobacteriota</taxon>
        <taxon>Cyanophyceae</taxon>
        <taxon>Nostocales</taxon>
        <taxon>Nostocaceae</taxon>
        <taxon>Nostoc</taxon>
    </lineage>
</organism>
<keyword evidence="1" id="KW-1133">Transmembrane helix</keyword>
<reference evidence="2 3" key="1">
    <citation type="journal article" date="2020" name="ISME J.">
        <title>Comparative genomics reveals insights into cyanobacterial evolution and habitat adaptation.</title>
        <authorList>
            <person name="Chen M.Y."/>
            <person name="Teng W.K."/>
            <person name="Zhao L."/>
            <person name="Hu C.X."/>
            <person name="Zhou Y.K."/>
            <person name="Han B.P."/>
            <person name="Song L.R."/>
            <person name="Shu W.S."/>
        </authorList>
    </citation>
    <scope>NUCLEOTIDE SEQUENCE [LARGE SCALE GENOMIC DNA]</scope>
    <source>
        <strain evidence="2 3">FACHB-252</strain>
    </source>
</reference>
<keyword evidence="1" id="KW-0472">Membrane</keyword>
<evidence type="ECO:0000256" key="1">
    <source>
        <dbReference type="SAM" id="Phobius"/>
    </source>
</evidence>